<feature type="domain" description="Velvet" evidence="6">
    <location>
        <begin position="28"/>
        <end position="211"/>
    </location>
</feature>
<feature type="non-terminal residue" evidence="7">
    <location>
        <position position="1"/>
    </location>
</feature>
<dbReference type="OrthoDB" id="3056235at2759"/>
<sequence length="229" mass="25807">EHMEISSVISLDGGGGRSSVRFAGSDKLPNVEYSLRFRQQPLAARSCGFADRDRRVIDPPPIIQLTIKGTNLTPEEIGKQLRNNHYIVSCSLYDESGSRDATFMTEQRRQERQLLGTLVSTPFFGEDEHGKEGCFFCFPDLSCRSPGLFRLKFRLTEIDPTRAREVQRFPELAVGNSGVFTVYTANDFPGMRASTRLVKCSKEQGCVIPIKQGNRLKNARSHDRLDDEE</sequence>
<evidence type="ECO:0000256" key="1">
    <source>
        <dbReference type="ARBA" id="ARBA00004123"/>
    </source>
</evidence>
<dbReference type="InterPro" id="IPR037525">
    <property type="entry name" value="Velvet_dom"/>
</dbReference>
<reference evidence="7" key="1">
    <citation type="journal article" date="2021" name="Nat. Commun.">
        <title>Genetic determinants of endophytism in the Arabidopsis root mycobiome.</title>
        <authorList>
            <person name="Mesny F."/>
            <person name="Miyauchi S."/>
            <person name="Thiergart T."/>
            <person name="Pickel B."/>
            <person name="Atanasova L."/>
            <person name="Karlsson M."/>
            <person name="Huettel B."/>
            <person name="Barry K.W."/>
            <person name="Haridas S."/>
            <person name="Chen C."/>
            <person name="Bauer D."/>
            <person name="Andreopoulos W."/>
            <person name="Pangilinan J."/>
            <person name="LaButti K."/>
            <person name="Riley R."/>
            <person name="Lipzen A."/>
            <person name="Clum A."/>
            <person name="Drula E."/>
            <person name="Henrissat B."/>
            <person name="Kohler A."/>
            <person name="Grigoriev I.V."/>
            <person name="Martin F.M."/>
            <person name="Hacquard S."/>
        </authorList>
    </citation>
    <scope>NUCLEOTIDE SEQUENCE</scope>
    <source>
        <strain evidence="7">MPI-SDFR-AT-0068</strain>
    </source>
</reference>
<dbReference type="GO" id="GO:0005634">
    <property type="term" value="C:nucleus"/>
    <property type="evidence" value="ECO:0007669"/>
    <property type="project" value="UniProtKB-SubCell"/>
</dbReference>
<proteinExistence type="predicted"/>
<evidence type="ECO:0000259" key="6">
    <source>
        <dbReference type="PROSITE" id="PS51821"/>
    </source>
</evidence>
<evidence type="ECO:0000256" key="4">
    <source>
        <dbReference type="ARBA" id="ARBA00023163"/>
    </source>
</evidence>
<keyword evidence="4" id="KW-0804">Transcription</keyword>
<name>A0A8K0W556_9HYPO</name>
<keyword evidence="8" id="KW-1185">Reference proteome</keyword>
<accession>A0A8K0W556</accession>
<protein>
    <submittedName>
        <fullName evidence="7">Velvet factor</fullName>
    </submittedName>
</protein>
<keyword evidence="3" id="KW-0805">Transcription regulation</keyword>
<dbReference type="PANTHER" id="PTHR33572">
    <property type="entry name" value="SPORE DEVELOPMENT REGULATOR VOSA"/>
    <property type="match status" value="1"/>
</dbReference>
<comment type="caution">
    <text evidence="7">The sequence shown here is derived from an EMBL/GenBank/DDBJ whole genome shotgun (WGS) entry which is preliminary data.</text>
</comment>
<evidence type="ECO:0000256" key="5">
    <source>
        <dbReference type="ARBA" id="ARBA00023242"/>
    </source>
</evidence>
<evidence type="ECO:0000256" key="2">
    <source>
        <dbReference type="ARBA" id="ARBA00022969"/>
    </source>
</evidence>
<evidence type="ECO:0000313" key="7">
    <source>
        <dbReference type="EMBL" id="KAH7231148.1"/>
    </source>
</evidence>
<keyword evidence="5" id="KW-0539">Nucleus</keyword>
<dbReference type="InterPro" id="IPR038491">
    <property type="entry name" value="Velvet_dom_sf"/>
</dbReference>
<dbReference type="Gene3D" id="2.60.40.3960">
    <property type="entry name" value="Velvet domain"/>
    <property type="match status" value="1"/>
</dbReference>
<dbReference type="PROSITE" id="PS51821">
    <property type="entry name" value="VELVET"/>
    <property type="match status" value="1"/>
</dbReference>
<dbReference type="GO" id="GO:0030435">
    <property type="term" value="P:sporulation resulting in formation of a cellular spore"/>
    <property type="evidence" value="ECO:0007669"/>
    <property type="project" value="UniProtKB-KW"/>
</dbReference>
<dbReference type="Proteomes" id="UP000813427">
    <property type="component" value="Unassembled WGS sequence"/>
</dbReference>
<organism evidence="7 8">
    <name type="scientific">Fusarium tricinctum</name>
    <dbReference type="NCBI Taxonomy" id="61284"/>
    <lineage>
        <taxon>Eukaryota</taxon>
        <taxon>Fungi</taxon>
        <taxon>Dikarya</taxon>
        <taxon>Ascomycota</taxon>
        <taxon>Pezizomycotina</taxon>
        <taxon>Sordariomycetes</taxon>
        <taxon>Hypocreomycetidae</taxon>
        <taxon>Hypocreales</taxon>
        <taxon>Nectriaceae</taxon>
        <taxon>Fusarium</taxon>
        <taxon>Fusarium tricinctum species complex</taxon>
    </lineage>
</organism>
<dbReference type="AlphaFoldDB" id="A0A8K0W556"/>
<keyword evidence="2" id="KW-0749">Sporulation</keyword>
<dbReference type="EMBL" id="JAGPXF010000009">
    <property type="protein sequence ID" value="KAH7231148.1"/>
    <property type="molecule type" value="Genomic_DNA"/>
</dbReference>
<evidence type="ECO:0000256" key="3">
    <source>
        <dbReference type="ARBA" id="ARBA00023015"/>
    </source>
</evidence>
<dbReference type="Pfam" id="PF11754">
    <property type="entry name" value="Velvet"/>
    <property type="match status" value="1"/>
</dbReference>
<evidence type="ECO:0000313" key="8">
    <source>
        <dbReference type="Proteomes" id="UP000813427"/>
    </source>
</evidence>
<gene>
    <name evidence="7" type="ORF">BKA59DRAFT_409591</name>
</gene>
<dbReference type="PANTHER" id="PTHR33572:SF17">
    <property type="entry name" value="SEXUAL DEVELOPMENT REGULATOR VELC"/>
    <property type="match status" value="1"/>
</dbReference>
<comment type="subcellular location">
    <subcellularLocation>
        <location evidence="1">Nucleus</location>
    </subcellularLocation>
</comment>
<dbReference type="InterPro" id="IPR021740">
    <property type="entry name" value="Velvet"/>
</dbReference>